<keyword evidence="2" id="KW-0966">Cell projection</keyword>
<dbReference type="RefSeq" id="WP_243727698.1">
    <property type="nucleotide sequence ID" value="NZ_SNWX01000003.1"/>
</dbReference>
<protein>
    <submittedName>
        <fullName evidence="2">Flagellar protein FlgJ</fullName>
    </submittedName>
</protein>
<reference evidence="2 3" key="1">
    <citation type="submission" date="2019-03" db="EMBL/GenBank/DDBJ databases">
        <title>Subsurface microbial communities from deep shales in Ohio and West Virginia, USA.</title>
        <authorList>
            <person name="Wrighton K."/>
        </authorList>
    </citation>
    <scope>NUCLEOTIDE SEQUENCE [LARGE SCALE GENOMIC DNA]</scope>
    <source>
        <strain evidence="2 3">MA284_T2</strain>
    </source>
</reference>
<gene>
    <name evidence="2" type="ORF">DFR79_103168</name>
</gene>
<evidence type="ECO:0000313" key="3">
    <source>
        <dbReference type="Proteomes" id="UP000295064"/>
    </source>
</evidence>
<dbReference type="InterPro" id="IPR019301">
    <property type="entry name" value="Flagellar_prot_FlgJ_N"/>
</dbReference>
<accession>A0A4R6M3L4</accession>
<dbReference type="EMBL" id="SNWX01000003">
    <property type="protein sequence ID" value="TDO94489.1"/>
    <property type="molecule type" value="Genomic_DNA"/>
</dbReference>
<name>A0A4R6M3L4_9FIRM</name>
<sequence>MIELNNNYHQIAQYKLNNQQQIQAQNKINSSKKSEEKLEKVAEEFSSIFIEKMFSAMKKTLSDEKMIDGGYAEDVFSDMLYREYSQMAGKQGMLTELNQALVEQLKNS</sequence>
<keyword evidence="2" id="KW-0282">Flagellum</keyword>
<dbReference type="Pfam" id="PF10135">
    <property type="entry name" value="Rod-binding"/>
    <property type="match status" value="1"/>
</dbReference>
<evidence type="ECO:0000313" key="2">
    <source>
        <dbReference type="EMBL" id="TDO94489.1"/>
    </source>
</evidence>
<comment type="caution">
    <text evidence="2">The sequence shown here is derived from an EMBL/GenBank/DDBJ whole genome shotgun (WGS) entry which is preliminary data.</text>
</comment>
<evidence type="ECO:0000259" key="1">
    <source>
        <dbReference type="Pfam" id="PF10135"/>
    </source>
</evidence>
<proteinExistence type="predicted"/>
<keyword evidence="2" id="KW-0969">Cilium</keyword>
<dbReference type="Proteomes" id="UP000295064">
    <property type="component" value="Unassembled WGS sequence"/>
</dbReference>
<organism evidence="2 3">
    <name type="scientific">Halanaerobium saccharolyticum</name>
    <dbReference type="NCBI Taxonomy" id="43595"/>
    <lineage>
        <taxon>Bacteria</taxon>
        <taxon>Bacillati</taxon>
        <taxon>Bacillota</taxon>
        <taxon>Clostridia</taxon>
        <taxon>Halanaerobiales</taxon>
        <taxon>Halanaerobiaceae</taxon>
        <taxon>Halanaerobium</taxon>
    </lineage>
</organism>
<dbReference type="AlphaFoldDB" id="A0A4R6M3L4"/>
<feature type="domain" description="Flagellar protein FlgJ N-terminal" evidence="1">
    <location>
        <begin position="56"/>
        <end position="103"/>
    </location>
</feature>